<reference evidence="2 3" key="1">
    <citation type="submission" date="2020-03" db="EMBL/GenBank/DDBJ databases">
        <title>WGS of the type strain of Planosporangium spp.</title>
        <authorList>
            <person name="Thawai C."/>
        </authorList>
    </citation>
    <scope>NUCLEOTIDE SEQUENCE [LARGE SCALE GENOMIC DNA]</scope>
    <source>
        <strain evidence="2 3">TBRC 5610</strain>
    </source>
</reference>
<evidence type="ECO:0000313" key="3">
    <source>
        <dbReference type="Proteomes" id="UP000722989"/>
    </source>
</evidence>
<feature type="region of interest" description="Disordered" evidence="1">
    <location>
        <begin position="77"/>
        <end position="106"/>
    </location>
</feature>
<dbReference type="Proteomes" id="UP000722989">
    <property type="component" value="Unassembled WGS sequence"/>
</dbReference>
<comment type="caution">
    <text evidence="2">The sequence shown here is derived from an EMBL/GenBank/DDBJ whole genome shotgun (WGS) entry which is preliminary data.</text>
</comment>
<protein>
    <submittedName>
        <fullName evidence="2">Uncharacterized protein</fullName>
    </submittedName>
</protein>
<evidence type="ECO:0000313" key="2">
    <source>
        <dbReference type="EMBL" id="NJC73729.1"/>
    </source>
</evidence>
<evidence type="ECO:0000256" key="1">
    <source>
        <dbReference type="SAM" id="MobiDB-lite"/>
    </source>
</evidence>
<feature type="compositionally biased region" description="Basic residues" evidence="1">
    <location>
        <begin position="96"/>
        <end position="106"/>
    </location>
</feature>
<organism evidence="2 3">
    <name type="scientific">Planosporangium thailandense</name>
    <dbReference type="NCBI Taxonomy" id="765197"/>
    <lineage>
        <taxon>Bacteria</taxon>
        <taxon>Bacillati</taxon>
        <taxon>Actinomycetota</taxon>
        <taxon>Actinomycetes</taxon>
        <taxon>Micromonosporales</taxon>
        <taxon>Micromonosporaceae</taxon>
        <taxon>Planosporangium</taxon>
    </lineage>
</organism>
<keyword evidence="3" id="KW-1185">Reference proteome</keyword>
<dbReference type="EMBL" id="JAATVY010000035">
    <property type="protein sequence ID" value="NJC73729.1"/>
    <property type="molecule type" value="Genomic_DNA"/>
</dbReference>
<dbReference type="RefSeq" id="WP_167928632.1">
    <property type="nucleotide sequence ID" value="NZ_JAATVY010000035.1"/>
</dbReference>
<accession>A0ABX0Y8X8</accession>
<name>A0ABX0Y8X8_9ACTN</name>
<sequence length="106" mass="11410">MSTSVEQAHSEIVVADDEVEGSRPGACWSVRECGWRNELPEDVVELLAPPVIVSAEAFAPAGACDVVAAEEPEPVAYRPRHAAPEEALPAFTAPPRRLRRRRPAAA</sequence>
<proteinExistence type="predicted"/>
<gene>
    <name evidence="2" type="ORF">HC031_29015</name>
</gene>